<dbReference type="EMBL" id="BAAAZP010000241">
    <property type="protein sequence ID" value="GAA3720203.1"/>
    <property type="molecule type" value="Genomic_DNA"/>
</dbReference>
<organism evidence="1 2">
    <name type="scientific">Nonomuraea antimicrobica</name>
    <dbReference type="NCBI Taxonomy" id="561173"/>
    <lineage>
        <taxon>Bacteria</taxon>
        <taxon>Bacillati</taxon>
        <taxon>Actinomycetota</taxon>
        <taxon>Actinomycetes</taxon>
        <taxon>Streptosporangiales</taxon>
        <taxon>Streptosporangiaceae</taxon>
        <taxon>Nonomuraea</taxon>
    </lineage>
</organism>
<accession>A0ABP7EL80</accession>
<sequence length="72" mass="8190">MASALPDPAEDDVKGIRRARFGGLIREYAQVAQGGQVSDTHRELEDAYRASDRCIDHNETWMAVCEYPRRHT</sequence>
<proteinExistence type="predicted"/>
<evidence type="ECO:0000313" key="2">
    <source>
        <dbReference type="Proteomes" id="UP001500902"/>
    </source>
</evidence>
<evidence type="ECO:0000313" key="1">
    <source>
        <dbReference type="EMBL" id="GAA3720203.1"/>
    </source>
</evidence>
<protein>
    <submittedName>
        <fullName evidence="1">Uncharacterized protein</fullName>
    </submittedName>
</protein>
<comment type="caution">
    <text evidence="1">The sequence shown here is derived from an EMBL/GenBank/DDBJ whole genome shotgun (WGS) entry which is preliminary data.</text>
</comment>
<keyword evidence="2" id="KW-1185">Reference proteome</keyword>
<reference evidence="2" key="1">
    <citation type="journal article" date="2019" name="Int. J. Syst. Evol. Microbiol.">
        <title>The Global Catalogue of Microorganisms (GCM) 10K type strain sequencing project: providing services to taxonomists for standard genome sequencing and annotation.</title>
        <authorList>
            <consortium name="The Broad Institute Genomics Platform"/>
            <consortium name="The Broad Institute Genome Sequencing Center for Infectious Disease"/>
            <person name="Wu L."/>
            <person name="Ma J."/>
        </authorList>
    </citation>
    <scope>NUCLEOTIDE SEQUENCE [LARGE SCALE GENOMIC DNA]</scope>
    <source>
        <strain evidence="2">JCM 16904</strain>
    </source>
</reference>
<dbReference type="Proteomes" id="UP001500902">
    <property type="component" value="Unassembled WGS sequence"/>
</dbReference>
<gene>
    <name evidence="1" type="ORF">GCM10022224_102670</name>
</gene>
<name>A0ABP7EL80_9ACTN</name>